<feature type="region of interest" description="Disordered" evidence="1">
    <location>
        <begin position="717"/>
        <end position="736"/>
    </location>
</feature>
<dbReference type="PROSITE" id="PS50011">
    <property type="entry name" value="PROTEIN_KINASE_DOM"/>
    <property type="match status" value="1"/>
</dbReference>
<dbReference type="InterPro" id="IPR006311">
    <property type="entry name" value="TAT_signal"/>
</dbReference>
<dbReference type="PROSITE" id="PS51318">
    <property type="entry name" value="TAT"/>
    <property type="match status" value="1"/>
</dbReference>
<feature type="region of interest" description="Disordered" evidence="1">
    <location>
        <begin position="382"/>
        <end position="405"/>
    </location>
</feature>
<dbReference type="OrthoDB" id="136681at2157"/>
<dbReference type="InterPro" id="IPR011009">
    <property type="entry name" value="Kinase-like_dom_sf"/>
</dbReference>
<dbReference type="SUPFAM" id="SSF50998">
    <property type="entry name" value="Quinoprotein alcohol dehydrogenase-like"/>
    <property type="match status" value="2"/>
</dbReference>
<dbReference type="InterPro" id="IPR002372">
    <property type="entry name" value="PQQ_rpt_dom"/>
</dbReference>
<dbReference type="SUPFAM" id="SSF56112">
    <property type="entry name" value="Protein kinase-like (PK-like)"/>
    <property type="match status" value="1"/>
</dbReference>
<dbReference type="PANTHER" id="PTHR34512:SF30">
    <property type="entry name" value="OUTER MEMBRANE PROTEIN ASSEMBLY FACTOR BAMB"/>
    <property type="match status" value="1"/>
</dbReference>
<dbReference type="InParanoid" id="A0A554MTX9"/>
<dbReference type="CDD" id="cd14014">
    <property type="entry name" value="STKc_PknB_like"/>
    <property type="match status" value="1"/>
</dbReference>
<evidence type="ECO:0000259" key="2">
    <source>
        <dbReference type="PROSITE" id="PS50011"/>
    </source>
</evidence>
<evidence type="ECO:0000313" key="3">
    <source>
        <dbReference type="EMBL" id="TSD08586.1"/>
    </source>
</evidence>
<feature type="region of interest" description="Disordered" evidence="1">
    <location>
        <begin position="444"/>
        <end position="489"/>
    </location>
</feature>
<dbReference type="RefSeq" id="WP_144263694.1">
    <property type="nucleotide sequence ID" value="NZ_QMDX01000036.1"/>
</dbReference>
<dbReference type="Proteomes" id="UP000319894">
    <property type="component" value="Unassembled WGS sequence"/>
</dbReference>
<dbReference type="EMBL" id="QMDX01000036">
    <property type="protein sequence ID" value="TSD08586.1"/>
    <property type="molecule type" value="Genomic_DNA"/>
</dbReference>
<dbReference type="InterPro" id="IPR011047">
    <property type="entry name" value="Quinoprotein_ADH-like_sf"/>
</dbReference>
<dbReference type="PANTHER" id="PTHR34512">
    <property type="entry name" value="CELL SURFACE PROTEIN"/>
    <property type="match status" value="1"/>
</dbReference>
<dbReference type="SMART" id="SM00564">
    <property type="entry name" value="PQQ"/>
    <property type="match status" value="8"/>
</dbReference>
<sequence>MTREVLTRRELLGVMGVLAGGGGVGAGATRRGRAQSDERWPQFGQNRMNTGHVAGIAPSAPVTDRWTYETGDGVSSSPAVVDGTVYIGSADGSVYALSAADGKEQWSYETGDGVSSSPAVHDGTVYVGSLDESVYALSAADGEERWTFETGGGVVSSPTVVDERVYLGSHDGAIYALSTADGSERWSYETGGEIWSSPAVADGTVYIGSRDGAVHAVSTTDGSEQWTHSTDGWVESPPAVVGSTVYAGSLDGSVYALSEADGTEQWVFTADSGVASSPAVADGTVYIGSEDNGVYALSAADGTELWRFATGDRVFSSPAVVDGVIYIGGVDGAVYALAATDGTEQWSHRTGGPVFSSPAVAGETVYIGSGTGSVFALAQGSATPASTRTEGGGIGDDVESPTPRNALAVGESSNDLFSIELLTTLVGGAVVGSSGLWWLRGRLSADDDGDETRTGESTAGTRLSTSEAADTTTEGQGSDASGSGTADRAAVEVPRTVIDQHLPEAAPTVDSVSVDYNSLTEREELHSAGNGRVVLGGRPTADGEQSVAVKEPAGTETLHRPRIEELLDGAEVWSKIDDHDHIVRVLDYAAEPLPWIAMEYMDGGTLAERAGTLDLPQTLWTALAITKSVHHAHRHGVTHLGLTPRNVLFRETPAGIWDWPKVSDWGTSGILSSFAGGTSPYAAPEQTDAVAGTTDDITDVYRAGAVCYELFTGRPPFQTAPDEGEHGRTPKPPSTVADVPVALDGILRSALAWDRSDRYDSIVYLRDELGNWFLES</sequence>
<dbReference type="InterPro" id="IPR015943">
    <property type="entry name" value="WD40/YVTN_repeat-like_dom_sf"/>
</dbReference>
<organism evidence="3 4">
    <name type="scientific">Haloglomus irregulare</name>
    <dbReference type="NCBI Taxonomy" id="2234134"/>
    <lineage>
        <taxon>Archaea</taxon>
        <taxon>Methanobacteriati</taxon>
        <taxon>Methanobacteriota</taxon>
        <taxon>Stenosarchaea group</taxon>
        <taxon>Halobacteria</taxon>
        <taxon>Halobacteriales</taxon>
        <taxon>Natronomonadaceae</taxon>
        <taxon>Haloglomus</taxon>
    </lineage>
</organism>
<dbReference type="Gene3D" id="2.130.10.10">
    <property type="entry name" value="YVTN repeat-like/Quinoprotein amine dehydrogenase"/>
    <property type="match status" value="2"/>
</dbReference>
<evidence type="ECO:0000313" key="4">
    <source>
        <dbReference type="Proteomes" id="UP000319894"/>
    </source>
</evidence>
<dbReference type="Gene3D" id="1.10.510.10">
    <property type="entry name" value="Transferase(Phosphotransferase) domain 1"/>
    <property type="match status" value="1"/>
</dbReference>
<dbReference type="Pfam" id="PF00069">
    <property type="entry name" value="Pkinase"/>
    <property type="match status" value="1"/>
</dbReference>
<evidence type="ECO:0000256" key="1">
    <source>
        <dbReference type="SAM" id="MobiDB-lite"/>
    </source>
</evidence>
<name>A0A554MTX9_9EURY</name>
<gene>
    <name evidence="3" type="ORF">DP107_19155</name>
</gene>
<proteinExistence type="predicted"/>
<comment type="caution">
    <text evidence="3">The sequence shown here is derived from an EMBL/GenBank/DDBJ whole genome shotgun (WGS) entry which is preliminary data.</text>
</comment>
<dbReference type="GO" id="GO:0004672">
    <property type="term" value="F:protein kinase activity"/>
    <property type="evidence" value="ECO:0007669"/>
    <property type="project" value="InterPro"/>
</dbReference>
<keyword evidence="4" id="KW-1185">Reference proteome</keyword>
<reference evidence="3 4" key="1">
    <citation type="submission" date="2018-06" db="EMBL/GenBank/DDBJ databases">
        <title>Natronomonas sp. F16-60 a new haloarchaeon isolated from a solar saltern of Isla Cristina, Huelva, Spain.</title>
        <authorList>
            <person name="Duran-Viseras A."/>
            <person name="Sanchez-Porro C."/>
            <person name="Ventosa A."/>
        </authorList>
    </citation>
    <scope>NUCLEOTIDE SEQUENCE [LARGE SCALE GENOMIC DNA]</scope>
    <source>
        <strain evidence="3 4">F16-60</strain>
    </source>
</reference>
<dbReference type="InterPro" id="IPR000719">
    <property type="entry name" value="Prot_kinase_dom"/>
</dbReference>
<dbReference type="InterPro" id="IPR018391">
    <property type="entry name" value="PQQ_b-propeller_rpt"/>
</dbReference>
<feature type="domain" description="Protein kinase" evidence="2">
    <location>
        <begin position="519"/>
        <end position="774"/>
    </location>
</feature>
<dbReference type="GO" id="GO:0005524">
    <property type="term" value="F:ATP binding"/>
    <property type="evidence" value="ECO:0007669"/>
    <property type="project" value="InterPro"/>
</dbReference>
<protein>
    <recommendedName>
        <fullName evidence="2">Protein kinase domain-containing protein</fullName>
    </recommendedName>
</protein>
<feature type="compositionally biased region" description="Polar residues" evidence="1">
    <location>
        <begin position="455"/>
        <end position="484"/>
    </location>
</feature>
<accession>A0A554MTX9</accession>
<dbReference type="AlphaFoldDB" id="A0A554MTX9"/>
<dbReference type="Pfam" id="PF13360">
    <property type="entry name" value="PQQ_2"/>
    <property type="match status" value="3"/>
</dbReference>